<dbReference type="Proteomes" id="UP001469365">
    <property type="component" value="Unassembled WGS sequence"/>
</dbReference>
<dbReference type="SUPFAM" id="SSF53474">
    <property type="entry name" value="alpha/beta-Hydrolases"/>
    <property type="match status" value="1"/>
</dbReference>
<accession>A0ABU9DT13</accession>
<dbReference type="EMBL" id="JBBPCC010000019">
    <property type="protein sequence ID" value="MEK8131220.1"/>
    <property type="molecule type" value="Genomic_DNA"/>
</dbReference>
<sequence>MRNSRSKSRRRRRRIPVTAAAAVLVLGLAAAAHGYLQPYRPDARALSVLHSQGSVRVTDGTDWLSFEPEERIEPGVIFYPGGLVKPESYAPLALALAETGHASYIIRMPLHLAVLGGDRALDLIVQQPDHSFVIGGHSLGGVMASRFAVSHPGQVKGVYFLGSYPDPQGALTDYATPVLSLTGSLDGVMNRNRYEEARSLLPASTQYVRIEGGNHSQFGSYGLQKGDHPAVLTPDEQQQRVVQELEAWLKLAK</sequence>
<organism evidence="2 3">
    <name type="scientific">Paenibacillus filicis</name>
    <dbReference type="NCBI Taxonomy" id="669464"/>
    <lineage>
        <taxon>Bacteria</taxon>
        <taxon>Bacillati</taxon>
        <taxon>Bacillota</taxon>
        <taxon>Bacilli</taxon>
        <taxon>Bacillales</taxon>
        <taxon>Paenibacillaceae</taxon>
        <taxon>Paenibacillus</taxon>
    </lineage>
</organism>
<feature type="domain" description="Alpha/beta hydrolase fold-5" evidence="1">
    <location>
        <begin position="75"/>
        <end position="238"/>
    </location>
</feature>
<reference evidence="2 3" key="1">
    <citation type="submission" date="2024-04" db="EMBL/GenBank/DDBJ databases">
        <title>draft genome sequnece of Paenibacillus filicis.</title>
        <authorList>
            <person name="Kim D.-U."/>
        </authorList>
    </citation>
    <scope>NUCLEOTIDE SEQUENCE [LARGE SCALE GENOMIC DNA]</scope>
    <source>
        <strain evidence="2 3">KACC14197</strain>
    </source>
</reference>
<evidence type="ECO:0000259" key="1">
    <source>
        <dbReference type="Pfam" id="PF12695"/>
    </source>
</evidence>
<keyword evidence="2" id="KW-0378">Hydrolase</keyword>
<protein>
    <submittedName>
        <fullName evidence="2">Alpha/beta hydrolase</fullName>
    </submittedName>
</protein>
<dbReference type="Pfam" id="PF12695">
    <property type="entry name" value="Abhydrolase_5"/>
    <property type="match status" value="1"/>
</dbReference>
<dbReference type="InterPro" id="IPR029059">
    <property type="entry name" value="AB_hydrolase_5"/>
</dbReference>
<proteinExistence type="predicted"/>
<dbReference type="GO" id="GO:0016787">
    <property type="term" value="F:hydrolase activity"/>
    <property type="evidence" value="ECO:0007669"/>
    <property type="project" value="UniProtKB-KW"/>
</dbReference>
<gene>
    <name evidence="2" type="ORF">WMW72_25260</name>
</gene>
<dbReference type="InterPro" id="IPR029058">
    <property type="entry name" value="AB_hydrolase_fold"/>
</dbReference>
<name>A0ABU9DT13_9BACL</name>
<dbReference type="Gene3D" id="3.40.50.1820">
    <property type="entry name" value="alpha/beta hydrolase"/>
    <property type="match status" value="1"/>
</dbReference>
<keyword evidence="3" id="KW-1185">Reference proteome</keyword>
<dbReference type="RefSeq" id="WP_341418348.1">
    <property type="nucleotide sequence ID" value="NZ_JBBPCC010000019.1"/>
</dbReference>
<evidence type="ECO:0000313" key="3">
    <source>
        <dbReference type="Proteomes" id="UP001469365"/>
    </source>
</evidence>
<evidence type="ECO:0000313" key="2">
    <source>
        <dbReference type="EMBL" id="MEK8131220.1"/>
    </source>
</evidence>
<comment type="caution">
    <text evidence="2">The sequence shown here is derived from an EMBL/GenBank/DDBJ whole genome shotgun (WGS) entry which is preliminary data.</text>
</comment>